<sequence>MSSRSSRMPSRPTPQRQPFEGHNPYVLDEASGVMRRADAPPFRYNDGDAVEMAIHGIISSSSDVSCGSDDLVRQITDWPTLYHLSAARANLLRPIEHLLRGKRVLELGSGCGAISRYLGELDCELTCVEGSPRRASITALRCRDLPNVAVFNDNFQDFQPDQRYDVVTLIGVLEYSRAFLTGKDPVATALDLARSFLKEDGILLVAIENKLGLKYLAGAPEDHLGLPFYGVHGLYGDRTPVTFGRRELEALMQAAGFARTDFYYPYPDYKLPSLVLTEQALGQPAAVLRNLVSTCHAPDQAQPYIRTFSENAALLALADNRLLGELANSFLVVAAARSAPRTGGDRDLAFVYSDGRRKAYRKEVALQAGENGVVVRRRLLHAGPTPEGMRFPEEEPLVEGESLFNGLLSVVNRAGWCIADLVAWYRPLMSALQSAAHGPCVPPDHLDATPFNFLIDAEGRGRLIDLEWVDGAGVPLERVVFRGFYHSLTRVGCVAAPRGDVPADIAEISARATSELLNSPCDLQALLDAEAMLQKSVTVFQPQPQDFRTPLRVRGQMPHPAAAAQLDPPRPKRLVDLEQIAPSQRRQGMPRLAVVLHLFYPEYWADFAQALAELPEGTDLYITTPADKLLLASKLVQADFPQARIRACENRGRDVAPLIELLRTEPLDRYDYVLKLHTKRSPHLSPGQGERWRRSLLQSLVPSRRVADLLEHLERHPQVGLAAPAQWLVSLRNTAGYAKNLPTLKLWAARLGFEVEAGDYAFAAGTMFWMRGCVLAELRRLDIQAADFEPEAGQLDGTLAHALERLMPLLAFKCGLDVAPLPADLSSPSEEPGAKTLEEWLGSRRFTPSQEDQIRERLESQEGGPRLAVIVQATDGSRERLVDTLNSLEHARRLGLRTTVTVIIPPGLDAQALPGTPRLTSAMPGETVAAFNRAAADCDADWIMLARSGEVFTPNGLTVLALDLIGAQGCRAVYADELYRGADGALGAAFRPDFNLDLLLSFPAAMAAHWWFQRDHFLALGGLDAQFGDAAEFDLLLRLVEHGGLAGLGHVAEPLLIADTPSAADQAGERAALQRHLQARGYAQARVHQDLPRQYRIEYGHAAQPLVSIIIPTRDQLPLLQRCVESLLEKTAYPNYELLIVDNQSETEEARQWLDGVAGMGDERVRVLRYPHPFNFSAMNNLAVEQARGDYLVLLNNDTAIIEPGWLDALLNHAQRPEVGAVGAKLLHPDGTVQHAGVVLGLRGPAEHPFLGEAMDAHGTMQRLRVDQNYSALTAACLMVRKSLYQEVGGLDEGDFKVSYNDVDLCLKLAAAGYLNVWTPHALVMHEGSASQKLVDAGDLDSRKERFAAEKDALYAKWLPQIARDPAYNPNLSLRGKGFEYEARSDLVWHPLAWRPAPVVLAHMADRWGCGHYRVIQPFEALCEAGQIEGLLTDAALLPSELARLDPDVIVLQRQIGEQRLEAMRRMKAYSRAFKVYELDDYLPNLPLKSAYRQGIPKDALKSLRKGLGYVDRFVVSTNALAEAFEGLHPDIRIVKNRLPAAWWSGFTPQRLRGRKPRVGWAGSAGHAGDLALIIDVVKALAEEVEWVFFGLCPAEILPFVHEVHAGVPIDKYPAKLASLDLDLALAPLEQNLFNECKSNLRLIEYGVCGYPVVCSDIRCYQEDGLPVTRVKNRFKEWVDAIRMHTQDLNAAARAGDALREQVRAHWMLEGAALDAWRAAWTQP</sequence>
<dbReference type="CDD" id="cd02440">
    <property type="entry name" value="AdoMet_MTases"/>
    <property type="match status" value="1"/>
</dbReference>
<gene>
    <name evidence="3" type="ORF">C1704_03105</name>
</gene>
<evidence type="ECO:0000313" key="3">
    <source>
        <dbReference type="EMBL" id="PPE67861.1"/>
    </source>
</evidence>
<dbReference type="InterPro" id="IPR007739">
    <property type="entry name" value="RgpF"/>
</dbReference>
<dbReference type="SUPFAM" id="SSF53335">
    <property type="entry name" value="S-adenosyl-L-methionine-dependent methyltransferases"/>
    <property type="match status" value="1"/>
</dbReference>
<dbReference type="InterPro" id="IPR029044">
    <property type="entry name" value="Nucleotide-diphossugar_trans"/>
</dbReference>
<dbReference type="Gene3D" id="3.40.50.150">
    <property type="entry name" value="Vaccinia Virus protein VP39"/>
    <property type="match status" value="1"/>
</dbReference>
<dbReference type="Pfam" id="PF13489">
    <property type="entry name" value="Methyltransf_23"/>
    <property type="match status" value="1"/>
</dbReference>
<dbReference type="InterPro" id="IPR029063">
    <property type="entry name" value="SAM-dependent_MTases_sf"/>
</dbReference>
<proteinExistence type="predicted"/>
<feature type="domain" description="Glycosyltransferase 2-like" evidence="2">
    <location>
        <begin position="1108"/>
        <end position="1285"/>
    </location>
</feature>
<dbReference type="CDD" id="cd04186">
    <property type="entry name" value="GT_2_like_c"/>
    <property type="match status" value="1"/>
</dbReference>
<comment type="caution">
    <text evidence="3">The sequence shown here is derived from an EMBL/GenBank/DDBJ whole genome shotgun (WGS) entry which is preliminary data.</text>
</comment>
<dbReference type="InterPro" id="IPR001173">
    <property type="entry name" value="Glyco_trans_2-like"/>
</dbReference>
<dbReference type="OrthoDB" id="9816564at2"/>
<dbReference type="PANTHER" id="PTHR43179">
    <property type="entry name" value="RHAMNOSYLTRANSFERASE WBBL"/>
    <property type="match status" value="1"/>
</dbReference>
<dbReference type="Pfam" id="PF05045">
    <property type="entry name" value="RgpF"/>
    <property type="match status" value="1"/>
</dbReference>
<dbReference type="Proteomes" id="UP000238605">
    <property type="component" value="Unassembled WGS sequence"/>
</dbReference>
<dbReference type="SUPFAM" id="SSF53756">
    <property type="entry name" value="UDP-Glycosyltransferase/glycogen phosphorylase"/>
    <property type="match status" value="1"/>
</dbReference>
<evidence type="ECO:0000313" key="4">
    <source>
        <dbReference type="Proteomes" id="UP000238605"/>
    </source>
</evidence>
<dbReference type="Gene3D" id="3.40.50.2000">
    <property type="entry name" value="Glycogen Phosphorylase B"/>
    <property type="match status" value="1"/>
</dbReference>
<feature type="region of interest" description="Disordered" evidence="1">
    <location>
        <begin position="1"/>
        <end position="24"/>
    </location>
</feature>
<accession>A0A2S5SYN9</accession>
<protein>
    <recommendedName>
        <fullName evidence="2">Glycosyltransferase 2-like domain-containing protein</fullName>
    </recommendedName>
</protein>
<reference evidence="3 4" key="1">
    <citation type="submission" date="2018-02" db="EMBL/GenBank/DDBJ databases">
        <title>Reclassifiation of [Polyangium] brachysporum DSM 7029 as Guopingzhaonella breviflexa gen. nov., sp. nov., a member of the family Comamonadaceae.</title>
        <authorList>
            <person name="Tang B."/>
        </authorList>
    </citation>
    <scope>NUCLEOTIDE SEQUENCE [LARGE SCALE GENOMIC DNA]</scope>
    <source>
        <strain evidence="3 4">BCRC 80649</strain>
    </source>
</reference>
<evidence type="ECO:0000256" key="1">
    <source>
        <dbReference type="SAM" id="MobiDB-lite"/>
    </source>
</evidence>
<feature type="compositionally biased region" description="Low complexity" evidence="1">
    <location>
        <begin position="1"/>
        <end position="18"/>
    </location>
</feature>
<dbReference type="EMBL" id="PSNX01000002">
    <property type="protein sequence ID" value="PPE67861.1"/>
    <property type="molecule type" value="Genomic_DNA"/>
</dbReference>
<evidence type="ECO:0000259" key="2">
    <source>
        <dbReference type="Pfam" id="PF00535"/>
    </source>
</evidence>
<dbReference type="Gene3D" id="3.90.550.10">
    <property type="entry name" value="Spore Coat Polysaccharide Biosynthesis Protein SpsA, Chain A"/>
    <property type="match status" value="2"/>
</dbReference>
<organism evidence="3 4">
    <name type="scientific">Caldimonas caldifontis</name>
    <dbReference type="NCBI Taxonomy" id="1452508"/>
    <lineage>
        <taxon>Bacteria</taxon>
        <taxon>Pseudomonadati</taxon>
        <taxon>Pseudomonadota</taxon>
        <taxon>Betaproteobacteria</taxon>
        <taxon>Burkholderiales</taxon>
        <taxon>Sphaerotilaceae</taxon>
        <taxon>Caldimonas</taxon>
    </lineage>
</organism>
<name>A0A2S5SYN9_9BURK</name>
<dbReference type="PANTHER" id="PTHR43179:SF7">
    <property type="entry name" value="RHAMNOSYLTRANSFERASE WBBL"/>
    <property type="match status" value="1"/>
</dbReference>
<dbReference type="Pfam" id="PF00535">
    <property type="entry name" value="Glycos_transf_2"/>
    <property type="match status" value="1"/>
</dbReference>
<dbReference type="SUPFAM" id="SSF53448">
    <property type="entry name" value="Nucleotide-diphospho-sugar transferases"/>
    <property type="match status" value="2"/>
</dbReference>
<keyword evidence="4" id="KW-1185">Reference proteome</keyword>